<dbReference type="KEGG" id="srub:C2R22_04815"/>
<feature type="domain" description="VOC" evidence="1">
    <location>
        <begin position="14"/>
        <end position="129"/>
    </location>
</feature>
<evidence type="ECO:0000259" key="1">
    <source>
        <dbReference type="PROSITE" id="PS51819"/>
    </source>
</evidence>
<dbReference type="Gene3D" id="3.10.180.10">
    <property type="entry name" value="2,3-Dihydroxybiphenyl 1,2-Dioxygenase, domain 1"/>
    <property type="match status" value="2"/>
</dbReference>
<dbReference type="Proteomes" id="UP000236584">
    <property type="component" value="Chromosome"/>
</dbReference>
<dbReference type="RefSeq" id="WP_103424753.1">
    <property type="nucleotide sequence ID" value="NZ_CP026309.1"/>
</dbReference>
<dbReference type="AlphaFoldDB" id="A0A2I8VGL2"/>
<dbReference type="PANTHER" id="PTHR43279">
    <property type="entry name" value="CATECHOL-2,3-DIOXYGENASE"/>
    <property type="match status" value="1"/>
</dbReference>
<dbReference type="InterPro" id="IPR004360">
    <property type="entry name" value="Glyas_Fos-R_dOase_dom"/>
</dbReference>
<accession>A0A2I8VGL2</accession>
<evidence type="ECO:0000313" key="2">
    <source>
        <dbReference type="EMBL" id="AUV81065.1"/>
    </source>
</evidence>
<protein>
    <submittedName>
        <fullName evidence="2">Glyoxalase</fullName>
    </submittedName>
</protein>
<evidence type="ECO:0000313" key="3">
    <source>
        <dbReference type="Proteomes" id="UP000236584"/>
    </source>
</evidence>
<dbReference type="EMBL" id="CP026309">
    <property type="protein sequence ID" value="AUV81065.1"/>
    <property type="molecule type" value="Genomic_DNA"/>
</dbReference>
<dbReference type="PROSITE" id="PS51819">
    <property type="entry name" value="VOC"/>
    <property type="match status" value="1"/>
</dbReference>
<dbReference type="Pfam" id="PF00903">
    <property type="entry name" value="Glyoxalase"/>
    <property type="match status" value="2"/>
</dbReference>
<gene>
    <name evidence="2" type="ORF">C2R22_04815</name>
</gene>
<dbReference type="PANTHER" id="PTHR43279:SF1">
    <property type="entry name" value="CATECHOL-2,3-DIOXYGENASE"/>
    <property type="match status" value="1"/>
</dbReference>
<dbReference type="OrthoDB" id="37941at2157"/>
<proteinExistence type="predicted"/>
<dbReference type="GeneID" id="35591387"/>
<dbReference type="SUPFAM" id="SSF54593">
    <property type="entry name" value="Glyoxalase/Bleomycin resistance protein/Dihydroxybiphenyl dioxygenase"/>
    <property type="match status" value="2"/>
</dbReference>
<sequence>MTTDSAYSMPASAHPGRIALRVGDVDGLLPFYADVLGFDVDRTGDTTVLSAGGTPLVLLNEDSDAPSRPSDAAGLFHLAIRVPSRAALGDVLSRVDGSSYSLSGASDHLVSEALYLRDPEGNGVEVYRDRPREEWTFEGERVKMDTLPLDLDALGDAATGASADRLPDETDLGHVHLEVSSLGESRAFYVDTLGLNVRTESYPGALFVAAGDYHHHVGSNTWNGRRTPAGDHRGVEWFEFLVPDAAQVDALHDALGRDAAHEADRDGDTLALTDPDGVGVRVRPV</sequence>
<keyword evidence="3" id="KW-1185">Reference proteome</keyword>
<dbReference type="InterPro" id="IPR029068">
    <property type="entry name" value="Glyas_Bleomycin-R_OHBP_Dase"/>
</dbReference>
<dbReference type="InterPro" id="IPR037523">
    <property type="entry name" value="VOC_core"/>
</dbReference>
<name>A0A2I8VGL2_9EURY</name>
<organism evidence="2 3">
    <name type="scientific">Salinigranum rubrum</name>
    <dbReference type="NCBI Taxonomy" id="755307"/>
    <lineage>
        <taxon>Archaea</taxon>
        <taxon>Methanobacteriati</taxon>
        <taxon>Methanobacteriota</taxon>
        <taxon>Stenosarchaea group</taxon>
        <taxon>Halobacteria</taxon>
        <taxon>Halobacteriales</taxon>
        <taxon>Haloferacaceae</taxon>
        <taxon>Salinigranum</taxon>
    </lineage>
</organism>
<reference evidence="2 3" key="1">
    <citation type="submission" date="2018-01" db="EMBL/GenBank/DDBJ databases">
        <title>Complete genome sequence of Salinigranum rubrum GX10T, an extremely halophilic archaeon isolated from a marine solar saltern.</title>
        <authorList>
            <person name="Han S."/>
        </authorList>
    </citation>
    <scope>NUCLEOTIDE SEQUENCE [LARGE SCALE GENOMIC DNA]</scope>
    <source>
        <strain evidence="2 3">GX10</strain>
    </source>
</reference>